<organism evidence="1 2">
    <name type="scientific">Chelativorans salis</name>
    <dbReference type="NCBI Taxonomy" id="2978478"/>
    <lineage>
        <taxon>Bacteria</taxon>
        <taxon>Pseudomonadati</taxon>
        <taxon>Pseudomonadota</taxon>
        <taxon>Alphaproteobacteria</taxon>
        <taxon>Hyphomicrobiales</taxon>
        <taxon>Phyllobacteriaceae</taxon>
        <taxon>Chelativorans</taxon>
    </lineage>
</organism>
<name>A0ABT2LPR1_9HYPH</name>
<comment type="caution">
    <text evidence="1">The sequence shown here is derived from an EMBL/GenBank/DDBJ whole genome shotgun (WGS) entry which is preliminary data.</text>
</comment>
<evidence type="ECO:0000313" key="2">
    <source>
        <dbReference type="Proteomes" id="UP001320831"/>
    </source>
</evidence>
<dbReference type="Proteomes" id="UP001320831">
    <property type="component" value="Unassembled WGS sequence"/>
</dbReference>
<protein>
    <submittedName>
        <fullName evidence="1">Winged helix-turn-helix domain-containing protein</fullName>
    </submittedName>
</protein>
<proteinExistence type="predicted"/>
<accession>A0ABT2LPR1</accession>
<dbReference type="Pfam" id="PF06224">
    <property type="entry name" value="AlkZ-like"/>
    <property type="match status" value="1"/>
</dbReference>
<reference evidence="1 2" key="1">
    <citation type="submission" date="2022-09" db="EMBL/GenBank/DDBJ databases">
        <title>Chelativorans salina sp. nov., a novel slightly halophilic bacterium isolated from a saline lake sediment enrichment.</title>
        <authorList>
            <person name="Gao L."/>
            <person name="Fang B.-Z."/>
            <person name="Li W.-J."/>
        </authorList>
    </citation>
    <scope>NUCLEOTIDE SEQUENCE [LARGE SCALE GENOMIC DNA]</scope>
    <source>
        <strain evidence="1 2">EGI FJ00035</strain>
    </source>
</reference>
<dbReference type="EMBL" id="JAOCZP010000003">
    <property type="protein sequence ID" value="MCT7375807.1"/>
    <property type="molecule type" value="Genomic_DNA"/>
</dbReference>
<keyword evidence="2" id="KW-1185">Reference proteome</keyword>
<sequence length="401" mass="45616">MAAREKLTQKQVRRIALAAQGFTDRQPNGAVERRHVTRVLGRTGLFQIDSVNVVARAHYMPLFSRLGPYPTGLLERAASRRPRALFEYWAHEASLLPVETQPLLRWRMARAEEGKGIYGRLARFGRERRDFIDQVLAEVTARGPITASDIDGHTGSSGWWGWSDVKHALEWLFWAGRITTHSRKPSFERLYDLPERVLPAAVLAAPTPAPEDAQRALIEIAARALGVATASDLRDYFRLPPADCYPRIEELVEAETLIPVDVKGWTRQAYMHREAHLPRKVRARALLAPFDPLVWERARTERLFDFRYRIEIYTPAEKRIYGYYVFPFLMGEEIVARVDLKADRQQGVLRVQAAHGEPNAPPDTARELWQALEEMASWLELGEVEICPAGDLAPALGEARK</sequence>
<dbReference type="PANTHER" id="PTHR30528:SF0">
    <property type="entry name" value="CYTOPLASMIC PROTEIN"/>
    <property type="match status" value="1"/>
</dbReference>
<gene>
    <name evidence="1" type="ORF">N5A92_12260</name>
</gene>
<evidence type="ECO:0000313" key="1">
    <source>
        <dbReference type="EMBL" id="MCT7375807.1"/>
    </source>
</evidence>
<dbReference type="RefSeq" id="WP_260903039.1">
    <property type="nucleotide sequence ID" value="NZ_JAOCZP010000003.1"/>
</dbReference>
<dbReference type="PANTHER" id="PTHR30528">
    <property type="entry name" value="CYTOPLASMIC PROTEIN"/>
    <property type="match status" value="1"/>
</dbReference>
<dbReference type="InterPro" id="IPR009351">
    <property type="entry name" value="AlkZ-like"/>
</dbReference>